<dbReference type="EMBL" id="JAFEJS010000005">
    <property type="protein sequence ID" value="MBT1173019.1"/>
    <property type="molecule type" value="Genomic_DNA"/>
</dbReference>
<feature type="signal peptide" evidence="1">
    <location>
        <begin position="1"/>
        <end position="40"/>
    </location>
</feature>
<evidence type="ECO:0000256" key="1">
    <source>
        <dbReference type="SAM" id="SignalP"/>
    </source>
</evidence>
<gene>
    <name evidence="3" type="ORF">JS528_06540</name>
</gene>
<organism evidence="3 4">
    <name type="scientific">Bifidobacterium santillanense</name>
    <dbReference type="NCBI Taxonomy" id="2809028"/>
    <lineage>
        <taxon>Bacteria</taxon>
        <taxon>Bacillati</taxon>
        <taxon>Actinomycetota</taxon>
        <taxon>Actinomycetes</taxon>
        <taxon>Bifidobacteriales</taxon>
        <taxon>Bifidobacteriaceae</taxon>
        <taxon>Bifidobacterium</taxon>
    </lineage>
</organism>
<name>A0ABS5UQ09_9BIFI</name>
<comment type="caution">
    <text evidence="3">The sequence shown here is derived from an EMBL/GenBank/DDBJ whole genome shotgun (WGS) entry which is preliminary data.</text>
</comment>
<protein>
    <recommendedName>
        <fullName evidence="2">Lipoprotein LpqB N-terminal domain-containing protein</fullName>
    </recommendedName>
</protein>
<keyword evidence="1" id="KW-0732">Signal</keyword>
<evidence type="ECO:0000313" key="3">
    <source>
        <dbReference type="EMBL" id="MBT1173019.1"/>
    </source>
</evidence>
<sequence>MREPHRDHRPQGTPDRRPRVVRALAAALAALALTAPSACSSLIGLPSSGTIRAFSPVEKQTRRVYTSPAGPTDDDQPEGIVEGFFNAMPAGVQSDGYRVAREYLTSSAADTWRGDDSAIVYDGAPSFVRKTIPLASSASTGSIIVEAEMNVIGRLDEYGLFTPTDAEDPVTMSFTMSKVDGQWRISGLDDGVAVSSADFEQAFRQVSVYRVDAPGRHLVPDVRWFSWRNWRTQAVRAVLSDGISWLGDAVKDLGTEKVALAVNTVPIESNVPHVQLGRGFLGLGDDERALIVHLIRLTLGDGVDSASLKVTVDGNDYSNIDGDVGLDTQQPSVGIYTLTDGRIVSLGSSSPLRVGETKGFDDALGFAFSANGGAVLRADGVAECLKADASSCGVMFGGARLSSIASGLDGEIWAVAADGRSLYVSREGVSRRLTPAWLADGVIRSVSVSSEGARLALAMGDGGVRLTGIVRDDDQTPAALAERSTQVSRRRGVTMVTFYNDLNLVYATSPVDGNGRSTEQQAFRQIVPGPDTVQRLPDTAVVALASGQIALYRRLAVLDDLGIVRSVSGSLDGSWSIADSQVTALGAQ</sequence>
<feature type="domain" description="Lipoprotein LpqB N-terminal" evidence="2">
    <location>
        <begin position="70"/>
        <end position="200"/>
    </location>
</feature>
<dbReference type="SUPFAM" id="SSF82171">
    <property type="entry name" value="DPP6 N-terminal domain-like"/>
    <property type="match status" value="1"/>
</dbReference>
<reference evidence="3 4" key="1">
    <citation type="journal article" date="2021" name="Environ. Microbiol.">
        <title>Genetic insights into the dark matter of the mammalian gut microbiota through targeted genome reconstruction.</title>
        <authorList>
            <person name="Lugli G.A."/>
            <person name="Alessandri G."/>
            <person name="Milani C."/>
            <person name="Viappiani A."/>
            <person name="Fontana F."/>
            <person name="Tarracchini C."/>
            <person name="Mancabelli L."/>
            <person name="Argentini C."/>
            <person name="Ruiz L."/>
            <person name="Margolles A."/>
            <person name="van Sinderen D."/>
            <person name="Turroni F."/>
            <person name="Ventura M."/>
        </authorList>
    </citation>
    <scope>NUCLEOTIDE SEQUENCE [LARGE SCALE GENOMIC DNA]</scope>
    <source>
        <strain evidence="3 4">MA2</strain>
    </source>
</reference>
<accession>A0ABS5UQ09</accession>
<evidence type="ECO:0000259" key="2">
    <source>
        <dbReference type="Pfam" id="PF25976"/>
    </source>
</evidence>
<dbReference type="InterPro" id="IPR059026">
    <property type="entry name" value="LpqB_N"/>
</dbReference>
<evidence type="ECO:0000313" key="4">
    <source>
        <dbReference type="Proteomes" id="UP000773064"/>
    </source>
</evidence>
<dbReference type="RefSeq" id="WP_214358276.1">
    <property type="nucleotide sequence ID" value="NZ_JAFEJS010000005.1"/>
</dbReference>
<keyword evidence="4" id="KW-1185">Reference proteome</keyword>
<dbReference type="Proteomes" id="UP000773064">
    <property type="component" value="Unassembled WGS sequence"/>
</dbReference>
<feature type="chain" id="PRO_5046347227" description="Lipoprotein LpqB N-terminal domain-containing protein" evidence="1">
    <location>
        <begin position="41"/>
        <end position="588"/>
    </location>
</feature>
<dbReference type="Pfam" id="PF25976">
    <property type="entry name" value="LpqB_N"/>
    <property type="match status" value="1"/>
</dbReference>
<proteinExistence type="predicted"/>